<dbReference type="WBParaSite" id="ALUE_0002043701-mRNA-1">
    <property type="protein sequence ID" value="ALUE_0002043701-mRNA-1"/>
    <property type="gene ID" value="ALUE_0002043701"/>
</dbReference>
<dbReference type="InterPro" id="IPR004151">
    <property type="entry name" value="7TM_GPCR_serpentine_rcpt_Sre"/>
</dbReference>
<keyword evidence="2" id="KW-0812">Transmembrane</keyword>
<feature type="transmembrane region" description="Helical" evidence="2">
    <location>
        <begin position="20"/>
        <end position="40"/>
    </location>
</feature>
<keyword evidence="2" id="KW-0472">Membrane</keyword>
<accession>A0A0M3INV9</accession>
<feature type="transmembrane region" description="Helical" evidence="2">
    <location>
        <begin position="76"/>
        <end position="101"/>
    </location>
</feature>
<keyword evidence="3" id="KW-1185">Reference proteome</keyword>
<dbReference type="PANTHER" id="PTHR47518:SF9">
    <property type="entry name" value="SERPENTINE RECEPTOR, CLASS T"/>
    <property type="match status" value="1"/>
</dbReference>
<comment type="similarity">
    <text evidence="1">Belongs to the nematode receptor-like protein sre family.</text>
</comment>
<dbReference type="AlphaFoldDB" id="A0A0M3INV9"/>
<keyword evidence="2" id="KW-1133">Transmembrane helix</keyword>
<evidence type="ECO:0000313" key="4">
    <source>
        <dbReference type="WBParaSite" id="ALUE_0002043701-mRNA-1"/>
    </source>
</evidence>
<organism evidence="3 4">
    <name type="scientific">Ascaris lumbricoides</name>
    <name type="common">Giant roundworm</name>
    <dbReference type="NCBI Taxonomy" id="6252"/>
    <lineage>
        <taxon>Eukaryota</taxon>
        <taxon>Metazoa</taxon>
        <taxon>Ecdysozoa</taxon>
        <taxon>Nematoda</taxon>
        <taxon>Chromadorea</taxon>
        <taxon>Rhabditida</taxon>
        <taxon>Spirurina</taxon>
        <taxon>Ascaridomorpha</taxon>
        <taxon>Ascaridoidea</taxon>
        <taxon>Ascarididae</taxon>
        <taxon>Ascaris</taxon>
    </lineage>
</organism>
<protein>
    <submittedName>
        <fullName evidence="4">G protein-coupled receptor</fullName>
    </submittedName>
</protein>
<dbReference type="GO" id="GO:0016020">
    <property type="term" value="C:membrane"/>
    <property type="evidence" value="ECO:0007669"/>
    <property type="project" value="InterPro"/>
</dbReference>
<dbReference type="GO" id="GO:0007606">
    <property type="term" value="P:sensory perception of chemical stimulus"/>
    <property type="evidence" value="ECO:0007669"/>
    <property type="project" value="InterPro"/>
</dbReference>
<proteinExistence type="inferred from homology"/>
<evidence type="ECO:0000256" key="1">
    <source>
        <dbReference type="ARBA" id="ARBA00006803"/>
    </source>
</evidence>
<feature type="transmembrane region" description="Helical" evidence="2">
    <location>
        <begin position="113"/>
        <end position="132"/>
    </location>
</feature>
<dbReference type="PANTHER" id="PTHR47518">
    <property type="entry name" value="SERPENTINE RECEPTOR CLASS EPSILON-13-RELATED"/>
    <property type="match status" value="1"/>
</dbReference>
<sequence length="192" mass="22789">LQFLVNAGIFYYFIRTGSNFINIVLLTAEDVFSAILSFILMHNNRSMYKKALLEGNYRHALSQRYQVAENIKIIRLVYPIIIFEALAKAVLTFVVFYLFIYPANVEDTRMLEHLFDVTLASYIASMPWMFILRHQPYKAFVGKYMPRLQMFRNEVVEIRTIQAVNGGEILMEPTQKDHFDMLRKEWQRTERR</sequence>
<evidence type="ECO:0000313" key="3">
    <source>
        <dbReference type="Proteomes" id="UP000036681"/>
    </source>
</evidence>
<dbReference type="InterPro" id="IPR052854">
    <property type="entry name" value="Serpentine_rcpt_epsilon"/>
</dbReference>
<reference evidence="4" key="1">
    <citation type="submission" date="2017-02" db="UniProtKB">
        <authorList>
            <consortium name="WormBaseParasite"/>
        </authorList>
    </citation>
    <scope>IDENTIFICATION</scope>
</reference>
<name>A0A0M3INV9_ASCLU</name>
<evidence type="ECO:0000256" key="2">
    <source>
        <dbReference type="SAM" id="Phobius"/>
    </source>
</evidence>
<dbReference type="Pfam" id="PF03125">
    <property type="entry name" value="Sre"/>
    <property type="match status" value="1"/>
</dbReference>
<dbReference type="Proteomes" id="UP000036681">
    <property type="component" value="Unplaced"/>
</dbReference>